<organism evidence="4">
    <name type="scientific">Typhula ishikariensis</name>
    <name type="common">Gray snow mold fungus</name>
    <dbReference type="NCBI Taxonomy" id="69361"/>
    <lineage>
        <taxon>Eukaryota</taxon>
        <taxon>Fungi</taxon>
        <taxon>Dikarya</taxon>
        <taxon>Basidiomycota</taxon>
        <taxon>Agaricomycotina</taxon>
        <taxon>Agaricomycetes</taxon>
        <taxon>Agaricomycetidae</taxon>
        <taxon>Agaricales</taxon>
        <taxon>Pleurotineae</taxon>
        <taxon>Typhulaceae</taxon>
        <taxon>Typhula</taxon>
    </lineage>
</organism>
<name>Q76CE2_TYPIS</name>
<feature type="signal peptide" evidence="3">
    <location>
        <begin position="1"/>
        <end position="20"/>
    </location>
</feature>
<comment type="similarity">
    <text evidence="1">Belongs to the ice-binding protein family.</text>
</comment>
<dbReference type="Pfam" id="PF11999">
    <property type="entry name" value="Ice_binding"/>
    <property type="match status" value="1"/>
</dbReference>
<protein>
    <submittedName>
        <fullName evidence="4">Antifreeze protein</fullName>
    </submittedName>
</protein>
<dbReference type="AlphaFoldDB" id="Q76CE2"/>
<evidence type="ECO:0000256" key="2">
    <source>
        <dbReference type="ARBA" id="ARBA00022729"/>
    </source>
</evidence>
<dbReference type="SMR" id="Q76CE2"/>
<accession>Q76CE2</accession>
<dbReference type="EMBL" id="AB109748">
    <property type="protein sequence ID" value="BAD02897.1"/>
    <property type="molecule type" value="mRNA"/>
</dbReference>
<evidence type="ECO:0000256" key="3">
    <source>
        <dbReference type="SAM" id="SignalP"/>
    </source>
</evidence>
<sequence length="243" mass="23989">MFSASSLLAVIALAISSVSAAGPSAVPLGTAGNYVILASTGVSTVPQSVITGAVGVSPGTAASLTGFSLILSGTGTFSTSSQVTGQLTGADYGTPTPSILTTAIGDMGTAYINAATRSGPDFLEIYTGALGGTTLLPGLYKWTSSVGASADFTISGTSTDTWIFQIDGTLGLAAGKKITLVGGAQAKNVIWVVAGAVNIEVGAKFEGTILAKTAVTFKTGSSLNGRILAQTAVALQSATIVEK</sequence>
<evidence type="ECO:0000313" key="4">
    <source>
        <dbReference type="EMBL" id="BAD02897.1"/>
    </source>
</evidence>
<gene>
    <name evidence="4" type="primary">K3-G</name>
</gene>
<feature type="chain" id="PRO_5004287381" evidence="3">
    <location>
        <begin position="21"/>
        <end position="243"/>
    </location>
</feature>
<reference evidence="4" key="1">
    <citation type="submission" date="2003-05" db="EMBL/GenBank/DDBJ databases">
        <title>Antifreeze proteins from snow mold fungi.</title>
        <authorList>
            <person name="Hoshino T."/>
            <person name="Kiriaki M."/>
            <person name="Ohgiya S."/>
            <person name="Fujiwara M."/>
            <person name="Kondo H."/>
            <person name="Nishimiya Y."/>
            <person name="Yumoto I."/>
            <person name="Tsuda S."/>
        </authorList>
    </citation>
    <scope>NUCLEOTIDE SEQUENCE</scope>
</reference>
<keyword evidence="2 3" id="KW-0732">Signal</keyword>
<evidence type="ECO:0000256" key="1">
    <source>
        <dbReference type="ARBA" id="ARBA00005445"/>
    </source>
</evidence>
<proteinExistence type="evidence at transcript level"/>
<dbReference type="InterPro" id="IPR021884">
    <property type="entry name" value="Ice-bd_prot"/>
</dbReference>